<reference evidence="3 4" key="1">
    <citation type="submission" date="2024-02" db="EMBL/GenBank/DDBJ databases">
        <title>A draft genome for the cacao thread blight pathogen Marasmius crinis-equi.</title>
        <authorList>
            <person name="Cohen S.P."/>
            <person name="Baruah I.K."/>
            <person name="Amoako-Attah I."/>
            <person name="Bukari Y."/>
            <person name="Meinhardt L.W."/>
            <person name="Bailey B.A."/>
        </authorList>
    </citation>
    <scope>NUCLEOTIDE SEQUENCE [LARGE SCALE GENOMIC DNA]</scope>
    <source>
        <strain evidence="3 4">GH-76</strain>
    </source>
</reference>
<feature type="compositionally biased region" description="Acidic residues" evidence="1">
    <location>
        <begin position="362"/>
        <end position="372"/>
    </location>
</feature>
<feature type="region of interest" description="Disordered" evidence="1">
    <location>
        <begin position="208"/>
        <end position="227"/>
    </location>
</feature>
<proteinExistence type="predicted"/>
<dbReference type="Pfam" id="PF26617">
    <property type="entry name" value="CcmS-like"/>
    <property type="match status" value="1"/>
</dbReference>
<keyword evidence="4" id="KW-1185">Reference proteome</keyword>
<feature type="compositionally biased region" description="Low complexity" evidence="1">
    <location>
        <begin position="53"/>
        <end position="75"/>
    </location>
</feature>
<dbReference type="InterPro" id="IPR058258">
    <property type="entry name" value="CcmS-like"/>
</dbReference>
<feature type="compositionally biased region" description="Acidic residues" evidence="1">
    <location>
        <begin position="109"/>
        <end position="121"/>
    </location>
</feature>
<feature type="compositionally biased region" description="Polar residues" evidence="1">
    <location>
        <begin position="31"/>
        <end position="47"/>
    </location>
</feature>
<evidence type="ECO:0000313" key="4">
    <source>
        <dbReference type="Proteomes" id="UP001465976"/>
    </source>
</evidence>
<feature type="region of interest" description="Disordered" evidence="1">
    <location>
        <begin position="236"/>
        <end position="396"/>
    </location>
</feature>
<sequence>MKRRTPGRARGRTVLEEDRPSLKKADAPSATLRTSAAASPWGTTATQLPKPGSKWSAQATKASSTTKTTANATPAWGASQAAAKTGAWHQQTQSRGRQGHTAVNHGWGDGEETESESESDWEGGGHDGGWGATGTGASAWTQQPKTQVASTSAIPAARTSGWRSWGEEAKRNSKASNSAAGATDSRNVLLPQQRSQILDSLLNVPQSQNNYVSQHKQAQKAQKAAQQNVNHFPQFSHIANPSQSKNQPTQNGWWTQQTVKQEAKATKEDKQKGSHRRAQSEDPWGAGGTGGWHTRASAEPYGWGPIPEEDEEDYEDARRVHFSPKPTSQMWGEGNKSPLWGGGKPGKAESVNGWGAGKHDFGDDDDDDDDDGWGTTKEDVGWGTSKEEFSSGWGGKGGLTDATNGWGGNPTQGNNPWSAWADDKASPSTSPWGTSMKDGAGHWGLLERPKGKAPSISSARPHDKQSEASYSMPSRTFAHAYHGTTIPLDSSRFTTNSILSDYTDVQIQGSGMQALQPAQKALFGKGRRARERIHWMFPPDKDERVRSLLAWIQNASTSLGTYGVHKFIQSRERGALFANADFRLPGDVPAFDWLTFDELQRTKDKTLQESVLSYDPTDRVILFVFLPSPTGNSVAMWRRKITVPNNTRLSLQAHIEQALAGLRRDSDYIVHVDEMIGEMPLVTRSMSLPTALPSSGLKPKKKKRRWWKVLFGRA</sequence>
<feature type="domain" description="CcmS related" evidence="2">
    <location>
        <begin position="517"/>
        <end position="646"/>
    </location>
</feature>
<organism evidence="3 4">
    <name type="scientific">Marasmius crinis-equi</name>
    <dbReference type="NCBI Taxonomy" id="585013"/>
    <lineage>
        <taxon>Eukaryota</taxon>
        <taxon>Fungi</taxon>
        <taxon>Dikarya</taxon>
        <taxon>Basidiomycota</taxon>
        <taxon>Agaricomycotina</taxon>
        <taxon>Agaricomycetes</taxon>
        <taxon>Agaricomycetidae</taxon>
        <taxon>Agaricales</taxon>
        <taxon>Marasmiineae</taxon>
        <taxon>Marasmiaceae</taxon>
        <taxon>Marasmius</taxon>
    </lineage>
</organism>
<name>A0ABR3G2P2_9AGAR</name>
<feature type="compositionally biased region" description="Basic and acidic residues" evidence="1">
    <location>
        <begin position="13"/>
        <end position="26"/>
    </location>
</feature>
<evidence type="ECO:0000256" key="1">
    <source>
        <dbReference type="SAM" id="MobiDB-lite"/>
    </source>
</evidence>
<dbReference type="Proteomes" id="UP001465976">
    <property type="component" value="Unassembled WGS sequence"/>
</dbReference>
<gene>
    <name evidence="3" type="ORF">V5O48_000016</name>
</gene>
<feature type="region of interest" description="Disordered" evidence="1">
    <location>
        <begin position="1"/>
        <end position="191"/>
    </location>
</feature>
<evidence type="ECO:0000313" key="3">
    <source>
        <dbReference type="EMBL" id="KAL0581959.1"/>
    </source>
</evidence>
<feature type="compositionally biased region" description="Polar residues" evidence="1">
    <location>
        <begin position="142"/>
        <end position="153"/>
    </location>
</feature>
<feature type="compositionally biased region" description="Basic residues" evidence="1">
    <location>
        <begin position="1"/>
        <end position="11"/>
    </location>
</feature>
<evidence type="ECO:0000259" key="2">
    <source>
        <dbReference type="Pfam" id="PF26617"/>
    </source>
</evidence>
<comment type="caution">
    <text evidence="3">The sequence shown here is derived from an EMBL/GenBank/DDBJ whole genome shotgun (WGS) entry which is preliminary data.</text>
</comment>
<accession>A0ABR3G2P2</accession>
<feature type="compositionally biased region" description="Basic and acidic residues" evidence="1">
    <location>
        <begin position="376"/>
        <end position="389"/>
    </location>
</feature>
<protein>
    <recommendedName>
        <fullName evidence="2">CcmS related domain-containing protein</fullName>
    </recommendedName>
</protein>
<feature type="compositionally biased region" description="Basic and acidic residues" evidence="1">
    <location>
        <begin position="261"/>
        <end position="272"/>
    </location>
</feature>
<feature type="compositionally biased region" description="Polar residues" evidence="1">
    <location>
        <begin position="236"/>
        <end position="260"/>
    </location>
</feature>
<dbReference type="EMBL" id="JBAHYK010000001">
    <property type="protein sequence ID" value="KAL0581959.1"/>
    <property type="molecule type" value="Genomic_DNA"/>
</dbReference>
<feature type="region of interest" description="Disordered" evidence="1">
    <location>
        <begin position="439"/>
        <end position="470"/>
    </location>
</feature>